<comment type="similarity">
    <text evidence="2">Belongs to the transketolase family.</text>
</comment>
<keyword evidence="4" id="KW-0479">Metal-binding</keyword>
<dbReference type="KEGG" id="acae:HYG86_06525"/>
<dbReference type="PANTHER" id="PTHR47514">
    <property type="entry name" value="TRANSKETOLASE N-TERMINAL SECTION-RELATED"/>
    <property type="match status" value="1"/>
</dbReference>
<keyword evidence="3" id="KW-0808">Transferase</keyword>
<evidence type="ECO:0000256" key="1">
    <source>
        <dbReference type="ARBA" id="ARBA00001964"/>
    </source>
</evidence>
<accession>A0A7G9W6Y9</accession>
<dbReference type="Proteomes" id="UP000516160">
    <property type="component" value="Chromosome"/>
</dbReference>
<reference evidence="7 8" key="1">
    <citation type="submission" date="2020-07" db="EMBL/GenBank/DDBJ databases">
        <title>Alkalicella. sp. LB2 genome.</title>
        <authorList>
            <person name="Postec A."/>
            <person name="Quemeneur M."/>
        </authorList>
    </citation>
    <scope>NUCLEOTIDE SEQUENCE [LARGE SCALE GENOMIC DNA]</scope>
    <source>
        <strain evidence="7 8">LB2</strain>
    </source>
</reference>
<dbReference type="CDD" id="cd02012">
    <property type="entry name" value="TPP_TK"/>
    <property type="match status" value="1"/>
</dbReference>
<dbReference type="GO" id="GO:0046872">
    <property type="term" value="F:metal ion binding"/>
    <property type="evidence" value="ECO:0007669"/>
    <property type="project" value="UniProtKB-KW"/>
</dbReference>
<evidence type="ECO:0000256" key="4">
    <source>
        <dbReference type="ARBA" id="ARBA00022723"/>
    </source>
</evidence>
<evidence type="ECO:0000313" key="7">
    <source>
        <dbReference type="EMBL" id="QNO14451.1"/>
    </source>
</evidence>
<keyword evidence="5" id="KW-0786">Thiamine pyrophosphate</keyword>
<dbReference type="Pfam" id="PF00456">
    <property type="entry name" value="Transketolase_N"/>
    <property type="match status" value="1"/>
</dbReference>
<feature type="domain" description="Transketolase N-terminal" evidence="6">
    <location>
        <begin position="16"/>
        <end position="271"/>
    </location>
</feature>
<name>A0A7G9W6Y9_ALKCA</name>
<evidence type="ECO:0000256" key="5">
    <source>
        <dbReference type="ARBA" id="ARBA00023052"/>
    </source>
</evidence>
<evidence type="ECO:0000256" key="2">
    <source>
        <dbReference type="ARBA" id="ARBA00007131"/>
    </source>
</evidence>
<dbReference type="PROSITE" id="PS00801">
    <property type="entry name" value="TRANSKETOLASE_1"/>
    <property type="match status" value="1"/>
</dbReference>
<dbReference type="RefSeq" id="WP_213168153.1">
    <property type="nucleotide sequence ID" value="NZ_CP058559.1"/>
</dbReference>
<evidence type="ECO:0000313" key="8">
    <source>
        <dbReference type="Proteomes" id="UP000516160"/>
    </source>
</evidence>
<organism evidence="7 8">
    <name type="scientific">Alkalicella caledoniensis</name>
    <dbReference type="NCBI Taxonomy" id="2731377"/>
    <lineage>
        <taxon>Bacteria</taxon>
        <taxon>Bacillati</taxon>
        <taxon>Bacillota</taxon>
        <taxon>Clostridia</taxon>
        <taxon>Eubacteriales</taxon>
        <taxon>Proteinivoracaceae</taxon>
        <taxon>Alkalicella</taxon>
    </lineage>
</organism>
<sequence>MNKNLSKEKLEVLSTAAKNVRRSILEMVTAAKSGHPGGSLSAVEIMTSLYFEVMDIDINDPQKEDRDRFVLSKGHATPVLYGTLAEKGFFPKEEIQNFRKINSILQGHPDMKNIPGVDMSSGSLGQGLSVANGMALAGKLNKSEKHVYALLGDGEIQEGQIWEAAMSAAHYKLDNMIAFLDYNGLQIDGDVEDVMAVHPLDAKWEAFNWHVQVIDGHDFNAIFSAIDQAKATKGKPSVIIAKTVKGKGVSFMENKAEWHGSAPSPEQLAQALEELK</sequence>
<dbReference type="GO" id="GO:0016740">
    <property type="term" value="F:transferase activity"/>
    <property type="evidence" value="ECO:0007669"/>
    <property type="project" value="UniProtKB-KW"/>
</dbReference>
<keyword evidence="8" id="KW-1185">Reference proteome</keyword>
<gene>
    <name evidence="7" type="ORF">HYG86_06525</name>
</gene>
<dbReference type="Gene3D" id="3.40.50.970">
    <property type="match status" value="1"/>
</dbReference>
<dbReference type="InterPro" id="IPR005474">
    <property type="entry name" value="Transketolase_N"/>
</dbReference>
<protein>
    <submittedName>
        <fullName evidence="7">Transketolase</fullName>
    </submittedName>
</protein>
<dbReference type="InterPro" id="IPR049557">
    <property type="entry name" value="Transketolase_CS"/>
</dbReference>
<evidence type="ECO:0000256" key="3">
    <source>
        <dbReference type="ARBA" id="ARBA00022679"/>
    </source>
</evidence>
<evidence type="ECO:0000259" key="6">
    <source>
        <dbReference type="Pfam" id="PF00456"/>
    </source>
</evidence>
<dbReference type="PANTHER" id="PTHR47514:SF1">
    <property type="entry name" value="TRANSKETOLASE N-TERMINAL SECTION-RELATED"/>
    <property type="match status" value="1"/>
</dbReference>
<dbReference type="SUPFAM" id="SSF52518">
    <property type="entry name" value="Thiamin diphosphate-binding fold (THDP-binding)"/>
    <property type="match status" value="1"/>
</dbReference>
<dbReference type="AlphaFoldDB" id="A0A7G9W6Y9"/>
<dbReference type="InterPro" id="IPR029061">
    <property type="entry name" value="THDP-binding"/>
</dbReference>
<proteinExistence type="inferred from homology"/>
<comment type="cofactor">
    <cofactor evidence="1">
        <name>thiamine diphosphate</name>
        <dbReference type="ChEBI" id="CHEBI:58937"/>
    </cofactor>
</comment>
<dbReference type="EMBL" id="CP058559">
    <property type="protein sequence ID" value="QNO14451.1"/>
    <property type="molecule type" value="Genomic_DNA"/>
</dbReference>